<dbReference type="GO" id="GO:0032993">
    <property type="term" value="C:protein-DNA complex"/>
    <property type="evidence" value="ECO:0007669"/>
    <property type="project" value="TreeGrafter"/>
</dbReference>
<dbReference type="Pfam" id="PF00486">
    <property type="entry name" value="Trans_reg_C"/>
    <property type="match status" value="1"/>
</dbReference>
<dbReference type="InterPro" id="IPR001789">
    <property type="entry name" value="Sig_transdc_resp-reg_receiver"/>
</dbReference>
<keyword evidence="5" id="KW-0804">Transcription</keyword>
<proteinExistence type="predicted"/>
<dbReference type="InterPro" id="IPR001867">
    <property type="entry name" value="OmpR/PhoB-type_DNA-bd"/>
</dbReference>
<dbReference type="Pfam" id="PF00072">
    <property type="entry name" value="Response_reg"/>
    <property type="match status" value="1"/>
</dbReference>
<dbReference type="CDD" id="cd00383">
    <property type="entry name" value="trans_reg_C"/>
    <property type="match status" value="1"/>
</dbReference>
<name>A0A168Q4Z6_9BACL</name>
<dbReference type="CDD" id="cd17625">
    <property type="entry name" value="REC_OmpR_DrrD-like"/>
    <property type="match status" value="1"/>
</dbReference>
<dbReference type="RefSeq" id="WP_068647816.1">
    <property type="nucleotide sequence ID" value="NZ_CP043611.1"/>
</dbReference>
<sequence length="225" mass="25078">MRILIVEDELHLAEALTQILKKHHYSVDAVHDGRSGLDYALSGIYDLLLLDIMLPEMDGVSVLKTLRKKGIATPVILLTAKGEITDMVSGLDHGADDYIAKPFSSELLLARIRAALRRKGEVIPDDALKFGDIELNTGNLKLTVGGKEIKLNLKESELLELLILRNQAVTSKEQIIEKLWGFDSEAEHNNVEVYVSFLRKKLTFLNSTVRISTIRNVGYVLEATT</sequence>
<evidence type="ECO:0000256" key="7">
    <source>
        <dbReference type="PROSITE-ProRule" id="PRU01091"/>
    </source>
</evidence>
<keyword evidence="4 7" id="KW-0238">DNA-binding</keyword>
<dbReference type="AlphaFoldDB" id="A0A168Q4Z6"/>
<evidence type="ECO:0000259" key="9">
    <source>
        <dbReference type="PROSITE" id="PS51755"/>
    </source>
</evidence>
<dbReference type="InterPro" id="IPR036388">
    <property type="entry name" value="WH-like_DNA-bd_sf"/>
</dbReference>
<evidence type="ECO:0000313" key="11">
    <source>
        <dbReference type="Proteomes" id="UP000077355"/>
    </source>
</evidence>
<dbReference type="InterPro" id="IPR039420">
    <property type="entry name" value="WalR-like"/>
</dbReference>
<feature type="domain" description="Response regulatory" evidence="8">
    <location>
        <begin position="2"/>
        <end position="116"/>
    </location>
</feature>
<dbReference type="InterPro" id="IPR011006">
    <property type="entry name" value="CheY-like_superfamily"/>
</dbReference>
<protein>
    <submittedName>
        <fullName evidence="10">DNA-binding response regulator</fullName>
    </submittedName>
</protein>
<dbReference type="PROSITE" id="PS51755">
    <property type="entry name" value="OMPR_PHOB"/>
    <property type="match status" value="1"/>
</dbReference>
<evidence type="ECO:0000256" key="4">
    <source>
        <dbReference type="ARBA" id="ARBA00023125"/>
    </source>
</evidence>
<comment type="caution">
    <text evidence="10">The sequence shown here is derived from an EMBL/GenBank/DDBJ whole genome shotgun (WGS) entry which is preliminary data.</text>
</comment>
<dbReference type="SMART" id="SM00448">
    <property type="entry name" value="REC"/>
    <property type="match status" value="1"/>
</dbReference>
<dbReference type="Gene3D" id="1.10.10.10">
    <property type="entry name" value="Winged helix-like DNA-binding domain superfamily/Winged helix DNA-binding domain"/>
    <property type="match status" value="1"/>
</dbReference>
<dbReference type="GO" id="GO:0000976">
    <property type="term" value="F:transcription cis-regulatory region binding"/>
    <property type="evidence" value="ECO:0007669"/>
    <property type="project" value="TreeGrafter"/>
</dbReference>
<keyword evidence="1 6" id="KW-0597">Phosphoprotein</keyword>
<dbReference type="PANTHER" id="PTHR48111">
    <property type="entry name" value="REGULATOR OF RPOS"/>
    <property type="match status" value="1"/>
</dbReference>
<dbReference type="SUPFAM" id="SSF46894">
    <property type="entry name" value="C-terminal effector domain of the bipartite response regulators"/>
    <property type="match status" value="1"/>
</dbReference>
<dbReference type="GO" id="GO:0005829">
    <property type="term" value="C:cytosol"/>
    <property type="evidence" value="ECO:0007669"/>
    <property type="project" value="TreeGrafter"/>
</dbReference>
<evidence type="ECO:0000313" key="10">
    <source>
        <dbReference type="EMBL" id="OAB47391.1"/>
    </source>
</evidence>
<feature type="modified residue" description="4-aspartylphosphate" evidence="6">
    <location>
        <position position="51"/>
    </location>
</feature>
<dbReference type="Gene3D" id="3.40.50.2300">
    <property type="match status" value="1"/>
</dbReference>
<dbReference type="Gene3D" id="6.10.250.690">
    <property type="match status" value="1"/>
</dbReference>
<keyword evidence="2" id="KW-0902">Two-component regulatory system</keyword>
<evidence type="ECO:0000256" key="5">
    <source>
        <dbReference type="ARBA" id="ARBA00023163"/>
    </source>
</evidence>
<evidence type="ECO:0000256" key="1">
    <source>
        <dbReference type="ARBA" id="ARBA00022553"/>
    </source>
</evidence>
<dbReference type="OrthoDB" id="9790442at2"/>
<keyword evidence="3" id="KW-0805">Transcription regulation</keyword>
<gene>
    <name evidence="10" type="ORF">PBAT_06740</name>
</gene>
<evidence type="ECO:0000256" key="2">
    <source>
        <dbReference type="ARBA" id="ARBA00023012"/>
    </source>
</evidence>
<feature type="DNA-binding region" description="OmpR/PhoB-type" evidence="7">
    <location>
        <begin position="125"/>
        <end position="223"/>
    </location>
</feature>
<evidence type="ECO:0000259" key="8">
    <source>
        <dbReference type="PROSITE" id="PS50110"/>
    </source>
</evidence>
<feature type="domain" description="OmpR/PhoB-type" evidence="9">
    <location>
        <begin position="125"/>
        <end position="223"/>
    </location>
</feature>
<reference evidence="10 11" key="1">
    <citation type="submission" date="2016-03" db="EMBL/GenBank/DDBJ databases">
        <title>Draft genome sequence of Paenibacillus antarcticus CECT 5836.</title>
        <authorList>
            <person name="Shin S.-K."/>
            <person name="Yi H."/>
        </authorList>
    </citation>
    <scope>NUCLEOTIDE SEQUENCE [LARGE SCALE GENOMIC DNA]</scope>
    <source>
        <strain evidence="10 11">CECT 5836</strain>
    </source>
</reference>
<dbReference type="InterPro" id="IPR016032">
    <property type="entry name" value="Sig_transdc_resp-reg_C-effctor"/>
</dbReference>
<accession>A0A168Q4Z6</accession>
<dbReference type="GO" id="GO:0000156">
    <property type="term" value="F:phosphorelay response regulator activity"/>
    <property type="evidence" value="ECO:0007669"/>
    <property type="project" value="TreeGrafter"/>
</dbReference>
<dbReference type="SUPFAM" id="SSF52172">
    <property type="entry name" value="CheY-like"/>
    <property type="match status" value="1"/>
</dbReference>
<dbReference type="Proteomes" id="UP000077355">
    <property type="component" value="Unassembled WGS sequence"/>
</dbReference>
<dbReference type="PANTHER" id="PTHR48111:SF22">
    <property type="entry name" value="REGULATOR OF RPOS"/>
    <property type="match status" value="1"/>
</dbReference>
<organism evidence="10 11">
    <name type="scientific">Paenibacillus antarcticus</name>
    <dbReference type="NCBI Taxonomy" id="253703"/>
    <lineage>
        <taxon>Bacteria</taxon>
        <taxon>Bacillati</taxon>
        <taxon>Bacillota</taxon>
        <taxon>Bacilli</taxon>
        <taxon>Bacillales</taxon>
        <taxon>Paenibacillaceae</taxon>
        <taxon>Paenibacillus</taxon>
    </lineage>
</organism>
<dbReference type="PROSITE" id="PS50110">
    <property type="entry name" value="RESPONSE_REGULATORY"/>
    <property type="match status" value="1"/>
</dbReference>
<dbReference type="FunFam" id="3.40.50.2300:FF:000002">
    <property type="entry name" value="DNA-binding response regulator PhoP"/>
    <property type="match status" value="1"/>
</dbReference>
<keyword evidence="11" id="KW-1185">Reference proteome</keyword>
<dbReference type="EMBL" id="LVJI01000007">
    <property type="protein sequence ID" value="OAB47391.1"/>
    <property type="molecule type" value="Genomic_DNA"/>
</dbReference>
<dbReference type="SMART" id="SM00862">
    <property type="entry name" value="Trans_reg_C"/>
    <property type="match status" value="1"/>
</dbReference>
<evidence type="ECO:0000256" key="6">
    <source>
        <dbReference type="PROSITE-ProRule" id="PRU00169"/>
    </source>
</evidence>
<evidence type="ECO:0000256" key="3">
    <source>
        <dbReference type="ARBA" id="ARBA00023015"/>
    </source>
</evidence>
<dbReference type="GO" id="GO:0006355">
    <property type="term" value="P:regulation of DNA-templated transcription"/>
    <property type="evidence" value="ECO:0007669"/>
    <property type="project" value="InterPro"/>
</dbReference>